<dbReference type="SMART" id="SM00387">
    <property type="entry name" value="HATPase_c"/>
    <property type="match status" value="1"/>
</dbReference>
<gene>
    <name evidence="11" type="ORF">HZU75_12440</name>
</gene>
<keyword evidence="4 7" id="KW-0597">Phosphoprotein</keyword>
<dbReference type="SMART" id="SM00388">
    <property type="entry name" value="HisKA"/>
    <property type="match status" value="1"/>
</dbReference>
<evidence type="ECO:0000256" key="6">
    <source>
        <dbReference type="ARBA" id="ARBA00022777"/>
    </source>
</evidence>
<dbReference type="SMART" id="SM00091">
    <property type="entry name" value="PAS"/>
    <property type="match status" value="2"/>
</dbReference>
<evidence type="ECO:0000256" key="7">
    <source>
        <dbReference type="PROSITE-ProRule" id="PRU00169"/>
    </source>
</evidence>
<evidence type="ECO:0000256" key="2">
    <source>
        <dbReference type="ARBA" id="ARBA00004429"/>
    </source>
</evidence>
<dbReference type="Pfam" id="PF00512">
    <property type="entry name" value="HisKA"/>
    <property type="match status" value="1"/>
</dbReference>
<dbReference type="PANTHER" id="PTHR43047">
    <property type="entry name" value="TWO-COMPONENT HISTIDINE PROTEIN KINASE"/>
    <property type="match status" value="1"/>
</dbReference>
<dbReference type="PROSITE" id="PS50112">
    <property type="entry name" value="PAS"/>
    <property type="match status" value="1"/>
</dbReference>
<dbReference type="SUPFAM" id="SSF55785">
    <property type="entry name" value="PYP-like sensor domain (PAS domain)"/>
    <property type="match status" value="2"/>
</dbReference>
<feature type="domain" description="Response regulatory" evidence="9">
    <location>
        <begin position="500"/>
        <end position="618"/>
    </location>
</feature>
<dbReference type="GO" id="GO:0009927">
    <property type="term" value="F:histidine phosphotransfer kinase activity"/>
    <property type="evidence" value="ECO:0007669"/>
    <property type="project" value="TreeGrafter"/>
</dbReference>
<dbReference type="CDD" id="cd16922">
    <property type="entry name" value="HATPase_EvgS-ArcB-TorS-like"/>
    <property type="match status" value="1"/>
</dbReference>
<organism evidence="11 12">
    <name type="scientific">Chitinibacter fontanus</name>
    <dbReference type="NCBI Taxonomy" id="1737446"/>
    <lineage>
        <taxon>Bacteria</taxon>
        <taxon>Pseudomonadati</taxon>
        <taxon>Pseudomonadota</taxon>
        <taxon>Betaproteobacteria</taxon>
        <taxon>Neisseriales</taxon>
        <taxon>Chitinibacteraceae</taxon>
        <taxon>Chitinibacter</taxon>
    </lineage>
</organism>
<dbReference type="Pfam" id="PF00072">
    <property type="entry name" value="Response_reg"/>
    <property type="match status" value="1"/>
</dbReference>
<dbReference type="EC" id="2.7.13.3" evidence="3"/>
<dbReference type="InterPro" id="IPR005467">
    <property type="entry name" value="His_kinase_dom"/>
</dbReference>
<dbReference type="InterPro" id="IPR011006">
    <property type="entry name" value="CheY-like_superfamily"/>
</dbReference>
<dbReference type="GO" id="GO:0005886">
    <property type="term" value="C:plasma membrane"/>
    <property type="evidence" value="ECO:0007669"/>
    <property type="project" value="UniProtKB-SubCell"/>
</dbReference>
<evidence type="ECO:0000313" key="11">
    <source>
        <dbReference type="EMBL" id="QLI82267.1"/>
    </source>
</evidence>
<comment type="subcellular location">
    <subcellularLocation>
        <location evidence="2">Cell inner membrane</location>
        <topology evidence="2">Multi-pass membrane protein</topology>
    </subcellularLocation>
</comment>
<dbReference type="Gene3D" id="1.10.287.130">
    <property type="match status" value="1"/>
</dbReference>
<evidence type="ECO:0000256" key="5">
    <source>
        <dbReference type="ARBA" id="ARBA00022679"/>
    </source>
</evidence>
<evidence type="ECO:0000259" key="10">
    <source>
        <dbReference type="PROSITE" id="PS50112"/>
    </source>
</evidence>
<dbReference type="InterPro" id="IPR036097">
    <property type="entry name" value="HisK_dim/P_sf"/>
</dbReference>
<dbReference type="Proteomes" id="UP000510822">
    <property type="component" value="Chromosome"/>
</dbReference>
<dbReference type="CDD" id="cd00156">
    <property type="entry name" value="REC"/>
    <property type="match status" value="1"/>
</dbReference>
<comment type="catalytic activity">
    <reaction evidence="1">
        <text>ATP + protein L-histidine = ADP + protein N-phospho-L-histidine.</text>
        <dbReference type="EC" id="2.7.13.3"/>
    </reaction>
</comment>
<dbReference type="RefSeq" id="WP_180306348.1">
    <property type="nucleotide sequence ID" value="NZ_CP058952.1"/>
</dbReference>
<dbReference type="SUPFAM" id="SSF55874">
    <property type="entry name" value="ATPase domain of HSP90 chaperone/DNA topoisomerase II/histidine kinase"/>
    <property type="match status" value="1"/>
</dbReference>
<evidence type="ECO:0000256" key="1">
    <source>
        <dbReference type="ARBA" id="ARBA00000085"/>
    </source>
</evidence>
<dbReference type="PROSITE" id="PS50110">
    <property type="entry name" value="RESPONSE_REGULATORY"/>
    <property type="match status" value="1"/>
</dbReference>
<reference evidence="11 12" key="1">
    <citation type="journal article" date="2016" name="Int. J. Syst. Evol. Microbiol.">
        <title>Chitinibacter fontanus sp. nov., isolated from a spring.</title>
        <authorList>
            <person name="Sheu S.Y."/>
            <person name="Li Y.S."/>
            <person name="Young C.C."/>
            <person name="Chen W.M."/>
        </authorList>
    </citation>
    <scope>NUCLEOTIDE SEQUENCE [LARGE SCALE GENOMIC DNA]</scope>
    <source>
        <strain evidence="11 12">STM-7</strain>
    </source>
</reference>
<dbReference type="CDD" id="cd00082">
    <property type="entry name" value="HisKA"/>
    <property type="match status" value="1"/>
</dbReference>
<name>A0A7D5ZI30_9NEIS</name>
<dbReference type="EMBL" id="CP058952">
    <property type="protein sequence ID" value="QLI82267.1"/>
    <property type="molecule type" value="Genomic_DNA"/>
</dbReference>
<evidence type="ECO:0000256" key="3">
    <source>
        <dbReference type="ARBA" id="ARBA00012438"/>
    </source>
</evidence>
<feature type="domain" description="Histidine kinase" evidence="8">
    <location>
        <begin position="266"/>
        <end position="481"/>
    </location>
</feature>
<dbReference type="GO" id="GO:0000155">
    <property type="term" value="F:phosphorelay sensor kinase activity"/>
    <property type="evidence" value="ECO:0007669"/>
    <property type="project" value="InterPro"/>
</dbReference>
<dbReference type="InterPro" id="IPR036890">
    <property type="entry name" value="HATPase_C_sf"/>
</dbReference>
<dbReference type="InterPro" id="IPR000014">
    <property type="entry name" value="PAS"/>
</dbReference>
<feature type="domain" description="PAS" evidence="10">
    <location>
        <begin position="15"/>
        <end position="45"/>
    </location>
</feature>
<dbReference type="SMART" id="SM00448">
    <property type="entry name" value="REC"/>
    <property type="match status" value="1"/>
</dbReference>
<dbReference type="InterPro" id="IPR004358">
    <property type="entry name" value="Sig_transdc_His_kin-like_C"/>
</dbReference>
<dbReference type="PROSITE" id="PS50109">
    <property type="entry name" value="HIS_KIN"/>
    <property type="match status" value="1"/>
</dbReference>
<protein>
    <recommendedName>
        <fullName evidence="3">histidine kinase</fullName>
        <ecNumber evidence="3">2.7.13.3</ecNumber>
    </recommendedName>
</protein>
<dbReference type="SUPFAM" id="SSF47384">
    <property type="entry name" value="Homodimeric domain of signal transducing histidine kinase"/>
    <property type="match status" value="1"/>
</dbReference>
<dbReference type="FunFam" id="3.30.565.10:FF:000006">
    <property type="entry name" value="Sensor histidine kinase WalK"/>
    <property type="match status" value="1"/>
</dbReference>
<dbReference type="NCBIfam" id="TIGR00229">
    <property type="entry name" value="sensory_box"/>
    <property type="match status" value="1"/>
</dbReference>
<dbReference type="Pfam" id="PF02518">
    <property type="entry name" value="HATPase_c"/>
    <property type="match status" value="1"/>
</dbReference>
<evidence type="ECO:0000313" key="12">
    <source>
        <dbReference type="Proteomes" id="UP000510822"/>
    </source>
</evidence>
<dbReference type="Gene3D" id="3.30.565.10">
    <property type="entry name" value="Histidine kinase-like ATPase, C-terminal domain"/>
    <property type="match status" value="1"/>
</dbReference>
<proteinExistence type="predicted"/>
<dbReference type="PRINTS" id="PR00344">
    <property type="entry name" value="BCTRLSENSOR"/>
</dbReference>
<dbReference type="Gene3D" id="3.30.450.20">
    <property type="entry name" value="PAS domain"/>
    <property type="match status" value="2"/>
</dbReference>
<keyword evidence="12" id="KW-1185">Reference proteome</keyword>
<dbReference type="AlphaFoldDB" id="A0A7D5ZI30"/>
<keyword evidence="6" id="KW-0418">Kinase</keyword>
<dbReference type="Pfam" id="PF13426">
    <property type="entry name" value="PAS_9"/>
    <property type="match status" value="1"/>
</dbReference>
<sequence>MIPTHLLSDFCATAILVVDPTTETIVAANPACESLLGYRQSQLIGMPISTIEVGLQDVFFWEDVRSAGAQEISQVESEYRHQNGHFVYVNKTVRLVKQDAQTLCVISAHDISASKRLEDESARTSALLAATLESTIDGILVTNLDGHIINYNHRMTTMWPWRHEGEQTFHHQLADFKDLLEDRASFERWVTALFHDPYIDEQKTFTLRDGKVFEVSSCPLQYRDAPIGRLFCIHDISALKASEAALREARDQAQQANKAKSDFLAHMSHELRTPLNAILGFAQVIEADGQGDNQILGGYIHKAGQHLLDLINEVLDLASIEAGKLALRLESVDVSACIHDCVELTQVLAKEKGIALHLSPPTIPCFIWADARRLKQMLLNLISNAIKYNRADGSVSISTQRVPNGSWRIKVEDTGLGIAEADQQRLFTAFNRVGNSQTSVEGTGIGLAFTKKLAQMMQGTVGMSSELAVGSCFWIELPAAVAPDLSPNIVPIAQDESSRTVLYIEDDLLSQKLMQNILAKQRPNYHFFTAQTGQEGIALAMQIAPDLILLDQQLPDATGSMIFEQLQQHERTRHTPCIALSGNTLPEQINDALRLGFSAYLSKPLQISQALLTIDQIISQKRDAIYSKV</sequence>
<dbReference type="InterPro" id="IPR001789">
    <property type="entry name" value="Sig_transdc_resp-reg_receiver"/>
</dbReference>
<dbReference type="InterPro" id="IPR003594">
    <property type="entry name" value="HATPase_dom"/>
</dbReference>
<dbReference type="Gene3D" id="3.40.50.2300">
    <property type="match status" value="1"/>
</dbReference>
<keyword evidence="5" id="KW-0808">Transferase</keyword>
<evidence type="ECO:0000259" key="9">
    <source>
        <dbReference type="PROSITE" id="PS50110"/>
    </source>
</evidence>
<dbReference type="InterPro" id="IPR003661">
    <property type="entry name" value="HisK_dim/P_dom"/>
</dbReference>
<accession>A0A7D5ZI30</accession>
<feature type="modified residue" description="4-aspartylphosphate" evidence="7">
    <location>
        <position position="551"/>
    </location>
</feature>
<evidence type="ECO:0000256" key="4">
    <source>
        <dbReference type="ARBA" id="ARBA00022553"/>
    </source>
</evidence>
<dbReference type="PANTHER" id="PTHR43047:SF72">
    <property type="entry name" value="OSMOSENSING HISTIDINE PROTEIN KINASE SLN1"/>
    <property type="match status" value="1"/>
</dbReference>
<dbReference type="SUPFAM" id="SSF52172">
    <property type="entry name" value="CheY-like"/>
    <property type="match status" value="1"/>
</dbReference>
<dbReference type="KEGG" id="cfon:HZU75_12440"/>
<dbReference type="InterPro" id="IPR035965">
    <property type="entry name" value="PAS-like_dom_sf"/>
</dbReference>
<dbReference type="CDD" id="cd00130">
    <property type="entry name" value="PAS"/>
    <property type="match status" value="1"/>
</dbReference>
<evidence type="ECO:0000259" key="8">
    <source>
        <dbReference type="PROSITE" id="PS50109"/>
    </source>
</evidence>